<accession>X1QQW5</accession>
<name>X1QQW5_9ZZZZ</name>
<feature type="non-terminal residue" evidence="1">
    <location>
        <position position="260"/>
    </location>
</feature>
<protein>
    <submittedName>
        <fullName evidence="1">Uncharacterized protein</fullName>
    </submittedName>
</protein>
<reference evidence="1" key="1">
    <citation type="journal article" date="2014" name="Front. Microbiol.">
        <title>High frequency of phylogenetically diverse reductive dehalogenase-homologous genes in deep subseafloor sedimentary metagenomes.</title>
        <authorList>
            <person name="Kawai M."/>
            <person name="Futagami T."/>
            <person name="Toyoda A."/>
            <person name="Takaki Y."/>
            <person name="Nishi S."/>
            <person name="Hori S."/>
            <person name="Arai W."/>
            <person name="Tsubouchi T."/>
            <person name="Morono Y."/>
            <person name="Uchiyama I."/>
            <person name="Ito T."/>
            <person name="Fujiyama A."/>
            <person name="Inagaki F."/>
            <person name="Takami H."/>
        </authorList>
    </citation>
    <scope>NUCLEOTIDE SEQUENCE</scope>
    <source>
        <strain evidence="1">Expedition CK06-06</strain>
    </source>
</reference>
<sequence>GQFQLPLSLEIVSIGGEIHFYIRIPEDYRDLIETNIYSQFPEAEISQVEDYTKNVPQDIPNKEWNLFAWDMISSNKSPYPIRTYKDFGEAPSTPEEKRITPLAGLFEGMAVLKPGEQMWIQIIISPVREEIPWAEDGRKIVAGIVKRPLSVKPKSIIGEAADVLITGKPVGVEEKPKEEIIPPEMKLTPGERDIVKAIEDKISKVGYYSNTRCIYLGKRDVFFKPKARIIFGFFKEVSTENVNGLKPWIKTFPRVEWIFP</sequence>
<gene>
    <name evidence="1" type="ORF">S06H3_45268</name>
</gene>
<dbReference type="EMBL" id="BARV01028244">
    <property type="protein sequence ID" value="GAI45659.1"/>
    <property type="molecule type" value="Genomic_DNA"/>
</dbReference>
<organism evidence="1">
    <name type="scientific">marine sediment metagenome</name>
    <dbReference type="NCBI Taxonomy" id="412755"/>
    <lineage>
        <taxon>unclassified sequences</taxon>
        <taxon>metagenomes</taxon>
        <taxon>ecological metagenomes</taxon>
    </lineage>
</organism>
<comment type="caution">
    <text evidence="1">The sequence shown here is derived from an EMBL/GenBank/DDBJ whole genome shotgun (WGS) entry which is preliminary data.</text>
</comment>
<proteinExistence type="predicted"/>
<evidence type="ECO:0000313" key="1">
    <source>
        <dbReference type="EMBL" id="GAI45659.1"/>
    </source>
</evidence>
<dbReference type="AlphaFoldDB" id="X1QQW5"/>
<feature type="non-terminal residue" evidence="1">
    <location>
        <position position="1"/>
    </location>
</feature>